<protein>
    <recommendedName>
        <fullName evidence="6">Exodeoxyribonuclease 7 small subunit</fullName>
        <ecNumber evidence="6">3.1.11.6</ecNumber>
    </recommendedName>
    <alternativeName>
        <fullName evidence="6">Exodeoxyribonuclease VII small subunit</fullName>
        <shortName evidence="6">Exonuclease VII small subunit</shortName>
    </alternativeName>
</protein>
<comment type="subunit">
    <text evidence="6">Heterooligomer composed of large and small subunits.</text>
</comment>
<evidence type="ECO:0000256" key="5">
    <source>
        <dbReference type="ARBA" id="ARBA00022839"/>
    </source>
</evidence>
<dbReference type="NCBIfam" id="TIGR01280">
    <property type="entry name" value="xseB"/>
    <property type="match status" value="1"/>
</dbReference>
<dbReference type="SUPFAM" id="SSF116842">
    <property type="entry name" value="XseB-like"/>
    <property type="match status" value="1"/>
</dbReference>
<comment type="catalytic activity">
    <reaction evidence="6">
        <text>Exonucleolytic cleavage in either 5'- to 3'- or 3'- to 5'-direction to yield nucleoside 5'-phosphates.</text>
        <dbReference type="EC" id="3.1.11.6"/>
    </reaction>
</comment>
<dbReference type="AlphaFoldDB" id="A0A367ZV25"/>
<comment type="subcellular location">
    <subcellularLocation>
        <location evidence="6">Cytoplasm</location>
    </subcellularLocation>
</comment>
<comment type="similarity">
    <text evidence="1 6">Belongs to the XseB family.</text>
</comment>
<dbReference type="GO" id="GO:0008855">
    <property type="term" value="F:exodeoxyribonuclease VII activity"/>
    <property type="evidence" value="ECO:0007669"/>
    <property type="project" value="UniProtKB-UniRule"/>
</dbReference>
<dbReference type="GO" id="GO:0006308">
    <property type="term" value="P:DNA catabolic process"/>
    <property type="evidence" value="ECO:0007669"/>
    <property type="project" value="UniProtKB-UniRule"/>
</dbReference>
<evidence type="ECO:0000256" key="6">
    <source>
        <dbReference type="HAMAP-Rule" id="MF_00337"/>
    </source>
</evidence>
<evidence type="ECO:0000313" key="7">
    <source>
        <dbReference type="EMBL" id="RCK81569.1"/>
    </source>
</evidence>
<evidence type="ECO:0000256" key="3">
    <source>
        <dbReference type="ARBA" id="ARBA00022722"/>
    </source>
</evidence>
<dbReference type="PANTHER" id="PTHR34137:SF1">
    <property type="entry name" value="EXODEOXYRIBONUCLEASE 7 SMALL SUBUNIT"/>
    <property type="match status" value="1"/>
</dbReference>
<organism evidence="7 8">
    <name type="scientific">Candidatus Ozemobacter sibiricus</name>
    <dbReference type="NCBI Taxonomy" id="2268124"/>
    <lineage>
        <taxon>Bacteria</taxon>
        <taxon>Candidatus Ozemobacteria</taxon>
        <taxon>Candidatus Ozemobacterales</taxon>
        <taxon>Candidatus Ozemobacteraceae</taxon>
        <taxon>Candidatus Ozemobacter</taxon>
    </lineage>
</organism>
<dbReference type="EC" id="3.1.11.6" evidence="6"/>
<accession>A0A367ZV25</accession>
<name>A0A367ZV25_9BACT</name>
<comment type="function">
    <text evidence="6">Bidirectionally degrades single-stranded DNA into large acid-insoluble oligonucleotides, which are then degraded further into small acid-soluble oligonucleotides.</text>
</comment>
<dbReference type="Pfam" id="PF02609">
    <property type="entry name" value="Exonuc_VII_S"/>
    <property type="match status" value="1"/>
</dbReference>
<keyword evidence="5 6" id="KW-0269">Exonuclease</keyword>
<reference evidence="7 8" key="1">
    <citation type="submission" date="2018-05" db="EMBL/GenBank/DDBJ databases">
        <title>A metagenomic window into the 2 km-deep terrestrial subsurface aquifer revealed taxonomically and functionally diverse microbial community comprising novel uncultured bacterial lineages.</title>
        <authorList>
            <person name="Kadnikov V.V."/>
            <person name="Mardanov A.V."/>
            <person name="Beletsky A.V."/>
            <person name="Banks D."/>
            <person name="Pimenov N.V."/>
            <person name="Frank Y.A."/>
            <person name="Karnachuk O.V."/>
            <person name="Ravin N.V."/>
        </authorList>
    </citation>
    <scope>NUCLEOTIDE SEQUENCE [LARGE SCALE GENOMIC DNA]</scope>
    <source>
        <strain evidence="7">BY5</strain>
    </source>
</reference>
<keyword evidence="4 6" id="KW-0378">Hydrolase</keyword>
<proteinExistence type="inferred from homology"/>
<evidence type="ECO:0000256" key="1">
    <source>
        <dbReference type="ARBA" id="ARBA00009998"/>
    </source>
</evidence>
<evidence type="ECO:0000313" key="8">
    <source>
        <dbReference type="Proteomes" id="UP000252355"/>
    </source>
</evidence>
<keyword evidence="2 6" id="KW-0963">Cytoplasm</keyword>
<sequence>MSPRFSPQDLEALTALTPAQIEGMGYETAMARLEQVVEALEQEGTPLQTGLKLYEVGTALSRRCAAVLDATEARMVQLRHDLDGRREEPFDPEKDGR</sequence>
<dbReference type="Gene3D" id="1.10.287.1040">
    <property type="entry name" value="Exonuclease VII, small subunit"/>
    <property type="match status" value="1"/>
</dbReference>
<keyword evidence="3 6" id="KW-0540">Nuclease</keyword>
<evidence type="ECO:0000256" key="2">
    <source>
        <dbReference type="ARBA" id="ARBA00022490"/>
    </source>
</evidence>
<comment type="caution">
    <text evidence="7">The sequence shown here is derived from an EMBL/GenBank/DDBJ whole genome shotgun (WGS) entry which is preliminary data.</text>
</comment>
<evidence type="ECO:0000256" key="4">
    <source>
        <dbReference type="ARBA" id="ARBA00022801"/>
    </source>
</evidence>
<dbReference type="GO" id="GO:0009318">
    <property type="term" value="C:exodeoxyribonuclease VII complex"/>
    <property type="evidence" value="ECO:0007669"/>
    <property type="project" value="UniProtKB-UniRule"/>
</dbReference>
<gene>
    <name evidence="6" type="primary">xseB</name>
    <name evidence="7" type="ORF">OZSIB_0703</name>
</gene>
<dbReference type="HAMAP" id="MF_00337">
    <property type="entry name" value="Exonuc_7_S"/>
    <property type="match status" value="1"/>
</dbReference>
<dbReference type="GO" id="GO:0005829">
    <property type="term" value="C:cytosol"/>
    <property type="evidence" value="ECO:0007669"/>
    <property type="project" value="TreeGrafter"/>
</dbReference>
<dbReference type="Proteomes" id="UP000252355">
    <property type="component" value="Unassembled WGS sequence"/>
</dbReference>
<dbReference type="EMBL" id="QOQW01000001">
    <property type="protein sequence ID" value="RCK81569.1"/>
    <property type="molecule type" value="Genomic_DNA"/>
</dbReference>
<dbReference type="PANTHER" id="PTHR34137">
    <property type="entry name" value="EXODEOXYRIBONUCLEASE 7 SMALL SUBUNIT"/>
    <property type="match status" value="1"/>
</dbReference>
<dbReference type="InterPro" id="IPR037004">
    <property type="entry name" value="Exonuc_VII_ssu_sf"/>
</dbReference>
<dbReference type="InterPro" id="IPR003761">
    <property type="entry name" value="Exonuc_VII_S"/>
</dbReference>